<keyword evidence="2" id="KW-1185">Reference proteome</keyword>
<proteinExistence type="predicted"/>
<feature type="non-terminal residue" evidence="1">
    <location>
        <position position="1"/>
    </location>
</feature>
<evidence type="ECO:0000313" key="1">
    <source>
        <dbReference type="EMBL" id="MCI37339.1"/>
    </source>
</evidence>
<evidence type="ECO:0000313" key="2">
    <source>
        <dbReference type="Proteomes" id="UP000265520"/>
    </source>
</evidence>
<dbReference type="EMBL" id="LXQA010243492">
    <property type="protein sequence ID" value="MCI37339.1"/>
    <property type="molecule type" value="Genomic_DNA"/>
</dbReference>
<organism evidence="1 2">
    <name type="scientific">Trifolium medium</name>
    <dbReference type="NCBI Taxonomy" id="97028"/>
    <lineage>
        <taxon>Eukaryota</taxon>
        <taxon>Viridiplantae</taxon>
        <taxon>Streptophyta</taxon>
        <taxon>Embryophyta</taxon>
        <taxon>Tracheophyta</taxon>
        <taxon>Spermatophyta</taxon>
        <taxon>Magnoliopsida</taxon>
        <taxon>eudicotyledons</taxon>
        <taxon>Gunneridae</taxon>
        <taxon>Pentapetalae</taxon>
        <taxon>rosids</taxon>
        <taxon>fabids</taxon>
        <taxon>Fabales</taxon>
        <taxon>Fabaceae</taxon>
        <taxon>Papilionoideae</taxon>
        <taxon>50 kb inversion clade</taxon>
        <taxon>NPAAA clade</taxon>
        <taxon>Hologalegina</taxon>
        <taxon>IRL clade</taxon>
        <taxon>Trifolieae</taxon>
        <taxon>Trifolium</taxon>
    </lineage>
</organism>
<accession>A0A392RM06</accession>
<protein>
    <submittedName>
        <fullName evidence="1">Uncharacterized protein</fullName>
    </submittedName>
</protein>
<dbReference type="AlphaFoldDB" id="A0A392RM06"/>
<dbReference type="PANTHER" id="PTHR46993:SF6">
    <property type="entry name" value="MYB TRANSCRIPTION FACTOR"/>
    <property type="match status" value="1"/>
</dbReference>
<sequence>CTLRCLHTTTSRPNYIQAVETIWNDRVHYIEMSWESDLFSDELEIWKNEILNSLLDPRVMKKLACFPDNTHRNALQKLDVFLAEAWDDLGPANNLDVIVNDSLVIGIL</sequence>
<comment type="caution">
    <text evidence="1">The sequence shown here is derived from an EMBL/GenBank/DDBJ whole genome shotgun (WGS) entry which is preliminary data.</text>
</comment>
<dbReference type="PANTHER" id="PTHR46993">
    <property type="entry name" value="MYB TRANSCRIPTION FACTOR"/>
    <property type="match status" value="1"/>
</dbReference>
<dbReference type="Proteomes" id="UP000265520">
    <property type="component" value="Unassembled WGS sequence"/>
</dbReference>
<reference evidence="1 2" key="1">
    <citation type="journal article" date="2018" name="Front. Plant Sci.">
        <title>Red Clover (Trifolium pratense) and Zigzag Clover (T. medium) - A Picture of Genomic Similarities and Differences.</title>
        <authorList>
            <person name="Dluhosova J."/>
            <person name="Istvanek J."/>
            <person name="Nedelnik J."/>
            <person name="Repkova J."/>
        </authorList>
    </citation>
    <scope>NUCLEOTIDE SEQUENCE [LARGE SCALE GENOMIC DNA]</scope>
    <source>
        <strain evidence="2">cv. 10/8</strain>
        <tissue evidence="1">Leaf</tissue>
    </source>
</reference>
<name>A0A392RM06_9FABA</name>